<organism evidence="1 2">
    <name type="scientific">Shewanella decolorationis</name>
    <dbReference type="NCBI Taxonomy" id="256839"/>
    <lineage>
        <taxon>Bacteria</taxon>
        <taxon>Pseudomonadati</taxon>
        <taxon>Pseudomonadota</taxon>
        <taxon>Gammaproteobacteria</taxon>
        <taxon>Alteromonadales</taxon>
        <taxon>Shewanellaceae</taxon>
        <taxon>Shewanella</taxon>
    </lineage>
</organism>
<protein>
    <recommendedName>
        <fullName evidence="3">CHAT domain-containing protein</fullName>
    </recommendedName>
</protein>
<dbReference type="RefSeq" id="WP_209000272.1">
    <property type="nucleotide sequence ID" value="NZ_CP031775.2"/>
</dbReference>
<gene>
    <name evidence="1" type="ORF">D0436_06010</name>
</gene>
<evidence type="ECO:0000313" key="1">
    <source>
        <dbReference type="EMBL" id="QTM65103.1"/>
    </source>
</evidence>
<dbReference type="AlphaFoldDB" id="A0A8A7QRG0"/>
<sequence length="566" mass="64775">MSELENNKVVDDILSVVSKKKIKESLKFEFEPLNHNCTRPLYKALTGYGYYAEEFEDINSSENIDQHVNGMINMSKLIDSIRDELAIPHHMVKNDAVIYCMSMCSFLYKQNSRMWNEFYRKLDKPKREFLKNAIIRNKMFSNFTMSVSDVFNPYDDPILSELLKVRQTELRLFTSVASILAVNQFVPTMRLPNAVMLHHDLLKNISSLICNPSRNSRRNLNTKLTNYSETLKDEIGKDLIDACLINKNKILAMCDFPIEWINLNGFPIMFTHEISRIPTTPGNLCSQLALSGQRIILPYEAFTDILIISSFNSSDPIKDHLNSALEYFKSNDLYENLNITEINVDSEIYLINELNKFQGSIVIFDCHGNHGGETGHGWLSIGNDKVDVWSLAHKARIPPIVILSACSTHPIDGSHASVANGLFRCGAISVIGTYAPIQADHAGIFVARLLYRISVYIPLIVKARTISWREVISGYLKMSYSTDVLRYMEQELKILTEEQYMDIHNQVNYIINSNAPEWTNKFVTLLSDKTDRDETEIIELISDNFQFVETMLYSQLGRPENILISK</sequence>
<dbReference type="Proteomes" id="UP000321124">
    <property type="component" value="Chromosome"/>
</dbReference>
<dbReference type="KEGG" id="sdeo:D0436_06010"/>
<evidence type="ECO:0000313" key="2">
    <source>
        <dbReference type="Proteomes" id="UP000321124"/>
    </source>
</evidence>
<dbReference type="EMBL" id="CP031775">
    <property type="protein sequence ID" value="QTM65103.1"/>
    <property type="molecule type" value="Genomic_DNA"/>
</dbReference>
<name>A0A8A7QRG0_9GAMM</name>
<proteinExistence type="predicted"/>
<reference evidence="1 2" key="1">
    <citation type="journal article" date="2019" name="Ecotoxicol. Environ. Saf.">
        <title>Microbial characterization of heavy metal resistant bacterial strains isolated from an electroplating wastewater treatment plant.</title>
        <authorList>
            <person name="Cai X."/>
            <person name="Zheng X."/>
            <person name="Zhang D."/>
            <person name="Iqbal W."/>
            <person name="Liu C."/>
            <person name="Yang B."/>
            <person name="Zhao X."/>
            <person name="Lu X."/>
            <person name="Mao Y."/>
        </authorList>
    </citation>
    <scope>NUCLEOTIDE SEQUENCE [LARGE SCALE GENOMIC DNA]</scope>
    <source>
        <strain evidence="1 2">Ni1-3</strain>
    </source>
</reference>
<evidence type="ECO:0008006" key="3">
    <source>
        <dbReference type="Google" id="ProtNLM"/>
    </source>
</evidence>
<accession>A0A8A7QRG0</accession>